<dbReference type="Proteomes" id="UP001153719">
    <property type="component" value="Chromosome"/>
</dbReference>
<dbReference type="AlphaFoldDB" id="A0A9W4CEW2"/>
<sequence length="170" mass="20104">MKQQLLKGVVSLLIWTTLYAVMIIFQPFIFQTQWAPLTTVDPNEWMSIYRKKMLLLAGVSAFSTLLWLGWALWKERNILSAKQSQQTMYFWWMLLGLQMWIALFFSHQYSQTIPEFKPLLWSTLFSLLNIFVFYWVTTAIITPGQLEESVLLSQTKILESIRKKINPWGE</sequence>
<evidence type="ECO:0000313" key="2">
    <source>
        <dbReference type="EMBL" id="CAD5917792.1"/>
    </source>
</evidence>
<keyword evidence="3" id="KW-1185">Reference proteome</keyword>
<gene>
    <name evidence="2" type="ORF">NO713_00462</name>
</gene>
<feature type="transmembrane region" description="Helical" evidence="1">
    <location>
        <begin position="89"/>
        <end position="107"/>
    </location>
</feature>
<accession>A0A9W4CEW2</accession>
<organism evidence="2 3">
    <name type="scientific">Planktothrix pseudagardhii</name>
    <dbReference type="NCBI Taxonomy" id="132604"/>
    <lineage>
        <taxon>Bacteria</taxon>
        <taxon>Bacillati</taxon>
        <taxon>Cyanobacteriota</taxon>
        <taxon>Cyanophyceae</taxon>
        <taxon>Oscillatoriophycideae</taxon>
        <taxon>Oscillatoriales</taxon>
        <taxon>Microcoleaceae</taxon>
        <taxon>Planktothrix</taxon>
    </lineage>
</organism>
<feature type="transmembrane region" description="Helical" evidence="1">
    <location>
        <begin position="119"/>
        <end position="141"/>
    </location>
</feature>
<feature type="transmembrane region" description="Helical" evidence="1">
    <location>
        <begin position="12"/>
        <end position="34"/>
    </location>
</feature>
<name>A0A9W4CEW2_9CYAN</name>
<dbReference type="RefSeq" id="WP_254172908.1">
    <property type="nucleotide sequence ID" value="NZ_LR882967.1"/>
</dbReference>
<keyword evidence="1" id="KW-0812">Transmembrane</keyword>
<dbReference type="EMBL" id="LR882967">
    <property type="protein sequence ID" value="CAD5917792.1"/>
    <property type="molecule type" value="Genomic_DNA"/>
</dbReference>
<keyword evidence="1" id="KW-0472">Membrane</keyword>
<protein>
    <submittedName>
        <fullName evidence="2">Uncharacterized protein</fullName>
    </submittedName>
</protein>
<evidence type="ECO:0000313" key="3">
    <source>
        <dbReference type="Proteomes" id="UP001153719"/>
    </source>
</evidence>
<reference evidence="2" key="1">
    <citation type="submission" date="2020-09" db="EMBL/GenBank/DDBJ databases">
        <authorList>
            <person name="Blom J."/>
        </authorList>
    </citation>
    <scope>NUCLEOTIDE SEQUENCE</scope>
    <source>
        <strain evidence="2">No.713</strain>
    </source>
</reference>
<evidence type="ECO:0000256" key="1">
    <source>
        <dbReference type="SAM" id="Phobius"/>
    </source>
</evidence>
<keyword evidence="1" id="KW-1133">Transmembrane helix</keyword>
<feature type="transmembrane region" description="Helical" evidence="1">
    <location>
        <begin position="54"/>
        <end position="73"/>
    </location>
</feature>
<dbReference type="KEGG" id="ppsu:NO713_00462"/>
<proteinExistence type="predicted"/>